<dbReference type="Proteomes" id="UP001189429">
    <property type="component" value="Unassembled WGS sequence"/>
</dbReference>
<feature type="region of interest" description="Disordered" evidence="1">
    <location>
        <begin position="489"/>
        <end position="551"/>
    </location>
</feature>
<dbReference type="EMBL" id="CAUYUJ010002054">
    <property type="protein sequence ID" value="CAK0798948.1"/>
    <property type="molecule type" value="Genomic_DNA"/>
</dbReference>
<feature type="compositionally biased region" description="Low complexity" evidence="1">
    <location>
        <begin position="508"/>
        <end position="520"/>
    </location>
</feature>
<protein>
    <submittedName>
        <fullName evidence="2">Uncharacterized protein</fullName>
    </submittedName>
</protein>
<feature type="compositionally biased region" description="Pro residues" evidence="1">
    <location>
        <begin position="440"/>
        <end position="456"/>
    </location>
</feature>
<feature type="region of interest" description="Disordered" evidence="1">
    <location>
        <begin position="654"/>
        <end position="728"/>
    </location>
</feature>
<reference evidence="2" key="1">
    <citation type="submission" date="2023-10" db="EMBL/GenBank/DDBJ databases">
        <authorList>
            <person name="Chen Y."/>
            <person name="Shah S."/>
            <person name="Dougan E. K."/>
            <person name="Thang M."/>
            <person name="Chan C."/>
        </authorList>
    </citation>
    <scope>NUCLEOTIDE SEQUENCE [LARGE SCALE GENOMIC DNA]</scope>
</reference>
<sequence length="728" mass="75888">AILVCLGSSHRRPTGRWRARRGGACESPSHMELEEARGYAEALRRLLQHSGLPFSALDAAGRVTTLGRRAAAALGARPGGAHAGQLLEGVVAERHRAQVAQAVRRAQGPGRAGAEPVSARLAGAAGCREAVLSLVPCYGSAGCVTAVLGLVDTGGGAEQAPDAKLPAPVSGVNAWRCTMGTSAAVPCIFELSEGGEALGGEEDAGHSEGFRGVVEQTVKASAPIHACEPGAGATPFESEVVSFESQGGETRYFCVRGLATSGPEMPFGGRLGIAQGYVVDMTRPELALQEASRWHERWRALAQLVFDFVLLVDITEYRILSVWDASSAFDEKLEGRSLADFVEGPDDRAALSDAISAALVAHAGTQEPLTFWNPRRKERIFTRCAMVSDAWDPSALFLGASLAADPGLAAPAPRPVKGSSSSSDIVASRQLEMLGGQAPEPSPSPPPEPSKPPAPPGAGGANKVVSLGAAPLRLSSAALGLAGLPASRKPPGLHRMGETPVPSHPNSEAPAAVPEACPAEEGAKRAPKEPPRAQQRPPGRPPAPLGAGAPPAALVGAVRRGRADAMSDSGRSVRSESDYGARRVFPTRLVVLADDGAERWRSSVQMLAEGVRAVALLAGDGLLRWGMPQEIADAIRQEAYVLNVRDNASGEMLQVSDHGRPRGREVNYSRSAPRGSAPMPPRPPLLPWGAAREREVVPNSALRAARSAELGAPADGARARARTTPFEE</sequence>
<evidence type="ECO:0000313" key="3">
    <source>
        <dbReference type="Proteomes" id="UP001189429"/>
    </source>
</evidence>
<proteinExistence type="predicted"/>
<feature type="compositionally biased region" description="Basic and acidic residues" evidence="1">
    <location>
        <begin position="521"/>
        <end position="531"/>
    </location>
</feature>
<organism evidence="2 3">
    <name type="scientific">Prorocentrum cordatum</name>
    <dbReference type="NCBI Taxonomy" id="2364126"/>
    <lineage>
        <taxon>Eukaryota</taxon>
        <taxon>Sar</taxon>
        <taxon>Alveolata</taxon>
        <taxon>Dinophyceae</taxon>
        <taxon>Prorocentrales</taxon>
        <taxon>Prorocentraceae</taxon>
        <taxon>Prorocentrum</taxon>
    </lineage>
</organism>
<evidence type="ECO:0000256" key="1">
    <source>
        <dbReference type="SAM" id="MobiDB-lite"/>
    </source>
</evidence>
<accession>A0ABN9Q019</accession>
<gene>
    <name evidence="2" type="ORF">PCOR1329_LOCUS7568</name>
</gene>
<feature type="compositionally biased region" description="Basic and acidic residues" evidence="1">
    <location>
        <begin position="657"/>
        <end position="667"/>
    </location>
</feature>
<evidence type="ECO:0000313" key="2">
    <source>
        <dbReference type="EMBL" id="CAK0798948.1"/>
    </source>
</evidence>
<comment type="caution">
    <text evidence="2">The sequence shown here is derived from an EMBL/GenBank/DDBJ whole genome shotgun (WGS) entry which is preliminary data.</text>
</comment>
<feature type="non-terminal residue" evidence="2">
    <location>
        <position position="1"/>
    </location>
</feature>
<keyword evidence="3" id="KW-1185">Reference proteome</keyword>
<feature type="region of interest" description="Disordered" evidence="1">
    <location>
        <begin position="435"/>
        <end position="463"/>
    </location>
</feature>
<name>A0ABN9Q019_9DINO</name>